<evidence type="ECO:0000259" key="4">
    <source>
        <dbReference type="PROSITE" id="PS50965"/>
    </source>
</evidence>
<dbReference type="RefSeq" id="WP_230740327.1">
    <property type="nucleotide sequence ID" value="NZ_JAJNDB010000010.1"/>
</dbReference>
<dbReference type="Gene3D" id="1.10.510.10">
    <property type="entry name" value="Transferase(Phosphotransferase) domain 1"/>
    <property type="match status" value="2"/>
</dbReference>
<dbReference type="Proteomes" id="UP001199469">
    <property type="component" value="Unassembled WGS sequence"/>
</dbReference>
<gene>
    <name evidence="5" type="ORF">LQ327_31455</name>
</gene>
<keyword evidence="6" id="KW-1185">Reference proteome</keyword>
<keyword evidence="1" id="KW-0547">Nucleotide-binding</keyword>
<evidence type="ECO:0000313" key="6">
    <source>
        <dbReference type="Proteomes" id="UP001199469"/>
    </source>
</evidence>
<dbReference type="PANTHER" id="PTHR24346">
    <property type="entry name" value="MAP/MICROTUBULE AFFINITY-REGULATING KINASE"/>
    <property type="match status" value="1"/>
</dbReference>
<protein>
    <submittedName>
        <fullName evidence="5">Protein kinase</fullName>
    </submittedName>
</protein>
<organism evidence="5 6">
    <name type="scientific">Actinomycetospora endophytica</name>
    <dbReference type="NCBI Taxonomy" id="2291215"/>
    <lineage>
        <taxon>Bacteria</taxon>
        <taxon>Bacillati</taxon>
        <taxon>Actinomycetota</taxon>
        <taxon>Actinomycetes</taxon>
        <taxon>Pseudonocardiales</taxon>
        <taxon>Pseudonocardiaceae</taxon>
        <taxon>Actinomycetospora</taxon>
    </lineage>
</organism>
<dbReference type="InterPro" id="IPR011009">
    <property type="entry name" value="Kinase-like_dom_sf"/>
</dbReference>
<dbReference type="SUPFAM" id="SSF56112">
    <property type="entry name" value="Protein kinase-like (PK-like)"/>
    <property type="match status" value="2"/>
</dbReference>
<evidence type="ECO:0000256" key="1">
    <source>
        <dbReference type="ARBA" id="ARBA00022741"/>
    </source>
</evidence>
<dbReference type="GO" id="GO:0016301">
    <property type="term" value="F:kinase activity"/>
    <property type="evidence" value="ECO:0007669"/>
    <property type="project" value="UniProtKB-KW"/>
</dbReference>
<evidence type="ECO:0000259" key="3">
    <source>
        <dbReference type="PROSITE" id="PS50011"/>
    </source>
</evidence>
<dbReference type="PROSITE" id="PS50965">
    <property type="entry name" value="NERD"/>
    <property type="match status" value="1"/>
</dbReference>
<proteinExistence type="predicted"/>
<reference evidence="5 6" key="1">
    <citation type="submission" date="2021-11" db="EMBL/GenBank/DDBJ databases">
        <title>Draft genome sequence of Actinomycetospora sp. SF1 isolated from the rhizosphere soil.</title>
        <authorList>
            <person name="Duangmal K."/>
            <person name="Chantavorakit T."/>
        </authorList>
    </citation>
    <scope>NUCLEOTIDE SEQUENCE [LARGE SCALE GENOMIC DNA]</scope>
    <source>
        <strain evidence="5 6">TBRC 5722</strain>
    </source>
</reference>
<dbReference type="Pfam" id="PF00069">
    <property type="entry name" value="Pkinase"/>
    <property type="match status" value="1"/>
</dbReference>
<feature type="domain" description="Protein kinase" evidence="3">
    <location>
        <begin position="478"/>
        <end position="739"/>
    </location>
</feature>
<dbReference type="InterPro" id="IPR011528">
    <property type="entry name" value="NERD"/>
</dbReference>
<sequence>MARLHVLGDWHGPGEEKAARSLAESLPREWDVVAGRQIPDPMGAVDLDLVIIGLHAVFVCEEKAWGRHVEVGEVSWYVDGDRRHNPANQVAHATRVLAGRLRTKVVGWTSAQRSLPRGRRPVSGHVVLSHDRLVLRGADELGDDVVLRLDDAASRLVAIDSEFPAAMAPLRQGVISYLLGLGERSKEGPPQTILQYHVLGSPVVNGNARVYPTLNPAGEHVGLYCVPIIGATDSDAAARLATREHDALVRLSAKDRTWRVQGWFDWEGYRVTPVLVDMSAESLGRLAAAGRPEPDDTGRVPVEIARHVVSEAFQALADVHAEGVTHRALQMRSVELHPDTHRVRFRDFSRAHLPSTETIAGVLDSDHGSAGFQPPGTGPEHFQPRDDVYALALCLVQWLHGDATDQPDHDMARALAAAYPEVGQVLAEGMALAVDDRPEAADVVRAVRRSKGAESEEQEPAASPIVEMEENALVNGRFRLLRRLGEGAWAVTWLAWDETVETHRTLKHLHGHRSGFDQVLAEYRSADWLHSRYCARVYDVLAHPEPGVLVQEYIPGQSLRDLAHADRRLDQEQCRRIAVDILRGLADAHEQMLYHRDVSPNNIIVRDDGSAALIDFGLSARAEEARSAVGSPPYTAPEVILRRHWSPAADIYSASVSLLEVMLGHYPFAGTAMDERRRVVRPSVQQEQYYGQALLFALFEGASFESATRPQDARAFADRVMRARDTSRASGRPVHNPTVAALRGLYRLSDVGNAGNRGMDDPFAYATYVQTRLDTELLPAITRGDLDVVVLSGNPGDGKTSYLVQVGEELDASGATTLHSDAAGWKKRLGARTFAAVYDASESHGQLSADELLRQALDSDEDEHTVLLAANDGRVVQFFLNDHAERYPEIAEELARQQAGEPASGRIVLVDLKRRALALPSGSGIVPLGENILASLTGPERWSSCDECIARAVCPVRGNVELLRGNAARSALSELLLISHLRRRRRATVRDLRSALAWLITGDLDCGTVHSEHGRGQDPGAGPYRRTPDLAFAPDSGDYLVQEWAELDPAVLPAPAVARAARADRRLIPDLSAVEHELMGSLKRALFFGGWTAPTEAHREVRGYRYLDEYLAALRDPAKALGRIALGVSRLLAYPGYDDPHLALRDRAFDDPSVRAIVVVKELPVTDFRLRATSASSSFVESFADQMILIHVASNAQLRVSLDVAELLLRTADGELVGDTASAALRQEIEGFGNRLRLQPARSVRVVDGSGRAVGATVIDGGRIALEDR</sequence>
<dbReference type="CDD" id="cd14014">
    <property type="entry name" value="STKc_PknB_like"/>
    <property type="match status" value="1"/>
</dbReference>
<evidence type="ECO:0000256" key="2">
    <source>
        <dbReference type="ARBA" id="ARBA00022840"/>
    </source>
</evidence>
<name>A0ABS8PHZ8_9PSEU</name>
<dbReference type="PROSITE" id="PS50011">
    <property type="entry name" value="PROTEIN_KINASE_DOM"/>
    <property type="match status" value="2"/>
</dbReference>
<accession>A0ABS8PHZ8</accession>
<keyword evidence="2" id="KW-0067">ATP-binding</keyword>
<keyword evidence="5" id="KW-0418">Kinase</keyword>
<dbReference type="Pfam" id="PF08378">
    <property type="entry name" value="NERD"/>
    <property type="match status" value="1"/>
</dbReference>
<comment type="caution">
    <text evidence="5">The sequence shown here is derived from an EMBL/GenBank/DDBJ whole genome shotgun (WGS) entry which is preliminary data.</text>
</comment>
<dbReference type="PROSITE" id="PS00109">
    <property type="entry name" value="PROTEIN_KINASE_TYR"/>
    <property type="match status" value="1"/>
</dbReference>
<dbReference type="PANTHER" id="PTHR24346:SF30">
    <property type="entry name" value="MATERNAL EMBRYONIC LEUCINE ZIPPER KINASE"/>
    <property type="match status" value="1"/>
</dbReference>
<feature type="domain" description="NERD" evidence="4">
    <location>
        <begin position="10"/>
        <end position="120"/>
    </location>
</feature>
<feature type="domain" description="Protein kinase" evidence="3">
    <location>
        <begin position="196"/>
        <end position="466"/>
    </location>
</feature>
<evidence type="ECO:0000313" key="5">
    <source>
        <dbReference type="EMBL" id="MCD2197896.1"/>
    </source>
</evidence>
<keyword evidence="5" id="KW-0808">Transferase</keyword>
<dbReference type="EMBL" id="JAJNDB010000010">
    <property type="protein sequence ID" value="MCD2197896.1"/>
    <property type="molecule type" value="Genomic_DNA"/>
</dbReference>
<dbReference type="InterPro" id="IPR008266">
    <property type="entry name" value="Tyr_kinase_AS"/>
</dbReference>
<dbReference type="InterPro" id="IPR000719">
    <property type="entry name" value="Prot_kinase_dom"/>
</dbReference>